<feature type="transmembrane region" description="Helical" evidence="2">
    <location>
        <begin position="36"/>
        <end position="56"/>
    </location>
</feature>
<keyword evidence="2" id="KW-1133">Transmembrane helix</keyword>
<sequence>MAWWDRLAIVGLGATGFASSYDALRQMALAIHTREALSWAFPIFIDGFIAYGIRALMLLRHSNRGARVYTWFLFLAATGASLWANVLHAVTLNNEVRATAGGLHLGDWAVGVLSMLAPLALAGSVHLFIIMARTAESVPDDTGGRPGQVDEPADQAADSMAPLLVEPPTGREQAVVLPGPSSEQAAEQPPLPVEARGTTDPDDSHAREPLAPAGADHPLVQDEEMDGREAADDWLVDLLPIAREAARKAGRITRDAISADVRAHVALSNDRLGELVTVLREEEEAREATANAVVP</sequence>
<keyword evidence="2" id="KW-0472">Membrane</keyword>
<dbReference type="EMBL" id="JBHEZZ010000009">
    <property type="protein sequence ID" value="MFC1403224.1"/>
    <property type="molecule type" value="Genomic_DNA"/>
</dbReference>
<evidence type="ECO:0000313" key="3">
    <source>
        <dbReference type="EMBL" id="MFC1403224.1"/>
    </source>
</evidence>
<evidence type="ECO:0000313" key="4">
    <source>
        <dbReference type="Proteomes" id="UP001592528"/>
    </source>
</evidence>
<proteinExistence type="predicted"/>
<feature type="compositionally biased region" description="Basic and acidic residues" evidence="1">
    <location>
        <begin position="197"/>
        <end position="208"/>
    </location>
</feature>
<keyword evidence="2" id="KW-0812">Transmembrane</keyword>
<feature type="transmembrane region" description="Helical" evidence="2">
    <location>
        <begin position="68"/>
        <end position="88"/>
    </location>
</feature>
<reference evidence="3 4" key="1">
    <citation type="submission" date="2024-09" db="EMBL/GenBank/DDBJ databases">
        <authorList>
            <person name="Lee S.D."/>
        </authorList>
    </citation>
    <scope>NUCLEOTIDE SEQUENCE [LARGE SCALE GENOMIC DNA]</scope>
    <source>
        <strain evidence="3 4">N1-5</strain>
    </source>
</reference>
<accession>A0ABV6UP35</accession>
<protein>
    <submittedName>
        <fullName evidence="3">DUF2637 domain-containing protein</fullName>
    </submittedName>
</protein>
<keyword evidence="4" id="KW-1185">Reference proteome</keyword>
<dbReference type="RefSeq" id="WP_037595362.1">
    <property type="nucleotide sequence ID" value="NZ_JBHEZZ010000009.1"/>
</dbReference>
<evidence type="ECO:0000256" key="2">
    <source>
        <dbReference type="SAM" id="Phobius"/>
    </source>
</evidence>
<organism evidence="3 4">
    <name type="scientific">Streptacidiphilus cavernicola</name>
    <dbReference type="NCBI Taxonomy" id="3342716"/>
    <lineage>
        <taxon>Bacteria</taxon>
        <taxon>Bacillati</taxon>
        <taxon>Actinomycetota</taxon>
        <taxon>Actinomycetes</taxon>
        <taxon>Kitasatosporales</taxon>
        <taxon>Streptomycetaceae</taxon>
        <taxon>Streptacidiphilus</taxon>
    </lineage>
</organism>
<feature type="region of interest" description="Disordered" evidence="1">
    <location>
        <begin position="170"/>
        <end position="217"/>
    </location>
</feature>
<name>A0ABV6UP35_9ACTN</name>
<feature type="transmembrane region" description="Helical" evidence="2">
    <location>
        <begin position="108"/>
        <end position="129"/>
    </location>
</feature>
<dbReference type="InterPro" id="IPR021235">
    <property type="entry name" value="DUF2637"/>
</dbReference>
<gene>
    <name evidence="3" type="ORF">ACEZDJ_18195</name>
</gene>
<dbReference type="Proteomes" id="UP001592528">
    <property type="component" value="Unassembled WGS sequence"/>
</dbReference>
<comment type="caution">
    <text evidence="3">The sequence shown here is derived from an EMBL/GenBank/DDBJ whole genome shotgun (WGS) entry which is preliminary data.</text>
</comment>
<dbReference type="Pfam" id="PF10935">
    <property type="entry name" value="DUF2637"/>
    <property type="match status" value="1"/>
</dbReference>
<evidence type="ECO:0000256" key="1">
    <source>
        <dbReference type="SAM" id="MobiDB-lite"/>
    </source>
</evidence>